<dbReference type="PANTHER" id="PTHR10996:SF178">
    <property type="entry name" value="2-HYDROXYACID DEHYDROGENASE YGL185C-RELATED"/>
    <property type="match status" value="1"/>
</dbReference>
<feature type="binding site" evidence="5">
    <location>
        <position position="272"/>
    </location>
    <ligand>
        <name>substrate</name>
    </ligand>
</feature>
<dbReference type="InterPro" id="IPR029752">
    <property type="entry name" value="D-isomer_DH_CS1"/>
</dbReference>
<feature type="active site" evidence="5">
    <location>
        <position position="222"/>
    </location>
</feature>
<feature type="binding site" evidence="5">
    <location>
        <position position="189"/>
    </location>
    <ligand>
        <name>NAD(+)</name>
        <dbReference type="ChEBI" id="CHEBI:57540"/>
    </ligand>
</feature>
<protein>
    <recommendedName>
        <fullName evidence="5">Erythronate-4-phosphate dehydrogenase</fullName>
        <ecNumber evidence="5">1.1.1.290</ecNumber>
    </recommendedName>
</protein>
<dbReference type="InterPro" id="IPR029753">
    <property type="entry name" value="D-isomer_DH_CS"/>
</dbReference>
<comment type="function">
    <text evidence="5">Catalyzes the oxidation of erythronate-4-phosphate to 3-hydroxy-2-oxo-4-phosphonooxybutanoate.</text>
</comment>
<feature type="binding site" evidence="5">
    <location>
        <position position="246"/>
    </location>
    <ligand>
        <name>NAD(+)</name>
        <dbReference type="ChEBI" id="CHEBI:57540"/>
    </ligand>
</feature>
<feature type="binding site" evidence="5">
    <location>
        <position position="271"/>
    </location>
    <ligand>
        <name>NAD(+)</name>
        <dbReference type="ChEBI" id="CHEBI:57540"/>
    </ligand>
</feature>
<evidence type="ECO:0000256" key="4">
    <source>
        <dbReference type="ARBA" id="ARBA00023096"/>
    </source>
</evidence>
<evidence type="ECO:0000313" key="9">
    <source>
        <dbReference type="EMBL" id="KDE39064.1"/>
    </source>
</evidence>
<dbReference type="GO" id="GO:0033711">
    <property type="term" value="F:4-phosphoerythronate dehydrogenase activity"/>
    <property type="evidence" value="ECO:0007669"/>
    <property type="project" value="UniProtKB-EC"/>
</dbReference>
<dbReference type="GO" id="GO:0016618">
    <property type="term" value="F:hydroxypyruvate reductase [NAD(P)H] activity"/>
    <property type="evidence" value="ECO:0007669"/>
    <property type="project" value="TreeGrafter"/>
</dbReference>
<dbReference type="PATRIC" id="fig|267850.7.peg.2161"/>
<dbReference type="Pfam" id="PF02826">
    <property type="entry name" value="2-Hacid_dh_C"/>
    <property type="match status" value="1"/>
</dbReference>
<dbReference type="AlphaFoldDB" id="A0A063Y038"/>
<comment type="caution">
    <text evidence="5">Lacks conserved residue(s) required for the propagation of feature annotation.</text>
</comment>
<dbReference type="Proteomes" id="UP000027318">
    <property type="component" value="Unassembled WGS sequence"/>
</dbReference>
<dbReference type="GO" id="GO:0005829">
    <property type="term" value="C:cytosol"/>
    <property type="evidence" value="ECO:0007669"/>
    <property type="project" value="TreeGrafter"/>
</dbReference>
<name>A0A063Y038_9GAMM</name>
<evidence type="ECO:0000259" key="6">
    <source>
        <dbReference type="Pfam" id="PF00389"/>
    </source>
</evidence>
<dbReference type="Pfam" id="PF11890">
    <property type="entry name" value="DUF3410"/>
    <property type="match status" value="1"/>
</dbReference>
<sequence length="390" mass="43049">MNTKPIEKQQRLKIVADENIPALNPLFTELGEVHSVAGRDLQRDQLVDADLLLVRSITRVDRALLEGTTVRFVGTATIGTDHIDQQALADLGIAFSSAPGCNADAVVEYVLSVLLHLAEEQSFCLKDRVVGIVGVGNVGSRLQARLEQLGVSVRLCDPPRQQDATADQAAAFCSLSQLLEEADIVTLHTPLTRQGAYPTHHLINADNLSLLRANAILINAGRGPVIDNQALLTCSLQRPDLTLVLDVWEQEPRVTPELAARVRIATPHIAGYSLEGKLRGTWMLYQAYCHFARRAMNCTFEALLPPAEVTEMCLSAQAGLLPAVRMLYDPYRDDRALRATLALPAEQQRLAFDQLRKQYPVRREFSSLTLRLSEAQHTDFKALGFPVTHQ</sequence>
<comment type="similarity">
    <text evidence="5">Belongs to the D-isomer specific 2-hydroxyacid dehydrogenase family. PdxB subfamily.</text>
</comment>
<dbReference type="SUPFAM" id="SSF52283">
    <property type="entry name" value="Formate/glycerate dehydrogenase catalytic domain-like"/>
    <property type="match status" value="1"/>
</dbReference>
<dbReference type="InterPro" id="IPR006139">
    <property type="entry name" value="D-isomer_2_OHA_DH_cat_dom"/>
</dbReference>
<dbReference type="GO" id="GO:0046983">
    <property type="term" value="F:protein dimerization activity"/>
    <property type="evidence" value="ECO:0007669"/>
    <property type="project" value="InterPro"/>
</dbReference>
<comment type="catalytic activity">
    <reaction evidence="5">
        <text>4-phospho-D-erythronate + NAD(+) = (R)-3-hydroxy-2-oxo-4-phosphooxybutanoate + NADH + H(+)</text>
        <dbReference type="Rhea" id="RHEA:18829"/>
        <dbReference type="ChEBI" id="CHEBI:15378"/>
        <dbReference type="ChEBI" id="CHEBI:57540"/>
        <dbReference type="ChEBI" id="CHEBI:57945"/>
        <dbReference type="ChEBI" id="CHEBI:58538"/>
        <dbReference type="ChEBI" id="CHEBI:58766"/>
        <dbReference type="EC" id="1.1.1.290"/>
    </reaction>
</comment>
<comment type="pathway">
    <text evidence="5">Cofactor biosynthesis; pyridoxine 5'-phosphate biosynthesis; pyridoxine 5'-phosphate from D-erythrose 4-phosphate: step 2/5.</text>
</comment>
<feature type="binding site" evidence="5">
    <location>
        <position position="157"/>
    </location>
    <ligand>
        <name>NAD(+)</name>
        <dbReference type="ChEBI" id="CHEBI:57540"/>
    </ligand>
</feature>
<dbReference type="Gene3D" id="3.30.1370.170">
    <property type="match status" value="1"/>
</dbReference>
<dbReference type="STRING" id="267850.ADINL_2193"/>
<dbReference type="HAMAP" id="MF_01825">
    <property type="entry name" value="PdxB"/>
    <property type="match status" value="1"/>
</dbReference>
<dbReference type="InterPro" id="IPR024531">
    <property type="entry name" value="Erythronate-4-P_DHase_dimer"/>
</dbReference>
<feature type="binding site" evidence="5">
    <location>
        <position position="56"/>
    </location>
    <ligand>
        <name>substrate</name>
    </ligand>
</feature>
<evidence type="ECO:0000256" key="5">
    <source>
        <dbReference type="HAMAP-Rule" id="MF_01825"/>
    </source>
</evidence>
<organism evidence="9 10">
    <name type="scientific">Nitrincola lacisaponensis</name>
    <dbReference type="NCBI Taxonomy" id="267850"/>
    <lineage>
        <taxon>Bacteria</taxon>
        <taxon>Pseudomonadati</taxon>
        <taxon>Pseudomonadota</taxon>
        <taxon>Gammaproteobacteria</taxon>
        <taxon>Oceanospirillales</taxon>
        <taxon>Oceanospirillaceae</taxon>
        <taxon>Nitrincola</taxon>
    </lineage>
</organism>
<comment type="subunit">
    <text evidence="5">Homodimer.</text>
</comment>
<proteinExistence type="inferred from homology"/>
<dbReference type="EC" id="1.1.1.290" evidence="5"/>
<evidence type="ECO:0000256" key="3">
    <source>
        <dbReference type="ARBA" id="ARBA00023027"/>
    </source>
</evidence>
<feature type="binding site" evidence="5">
    <location>
        <position position="77"/>
    </location>
    <ligand>
        <name>substrate</name>
    </ligand>
</feature>
<comment type="caution">
    <text evidence="9">The sequence shown here is derived from an EMBL/GenBank/DDBJ whole genome shotgun (WGS) entry which is preliminary data.</text>
</comment>
<comment type="subcellular location">
    <subcellularLocation>
        <location evidence="5">Cytoplasm</location>
    </subcellularLocation>
</comment>
<evidence type="ECO:0000256" key="2">
    <source>
        <dbReference type="ARBA" id="ARBA00023002"/>
    </source>
</evidence>
<dbReference type="InterPro" id="IPR050223">
    <property type="entry name" value="D-isomer_2-hydroxyacid_DH"/>
</dbReference>
<dbReference type="PANTHER" id="PTHR10996">
    <property type="entry name" value="2-HYDROXYACID DEHYDROGENASE-RELATED"/>
    <property type="match status" value="1"/>
</dbReference>
<feature type="domain" description="D-isomer specific 2-hydroxyacid dehydrogenase NAD-binding" evidence="7">
    <location>
        <begin position="124"/>
        <end position="270"/>
    </location>
</feature>
<dbReference type="NCBIfam" id="NF001309">
    <property type="entry name" value="PRK00257.1"/>
    <property type="match status" value="1"/>
</dbReference>
<dbReference type="EMBL" id="JMSZ01000032">
    <property type="protein sequence ID" value="KDE39064.1"/>
    <property type="molecule type" value="Genomic_DNA"/>
</dbReference>
<accession>A0A063Y038</accession>
<dbReference type="Pfam" id="PF00389">
    <property type="entry name" value="2-Hacid_dh"/>
    <property type="match status" value="1"/>
</dbReference>
<keyword evidence="1 5" id="KW-0963">Cytoplasm</keyword>
<dbReference type="GO" id="GO:0051287">
    <property type="term" value="F:NAD binding"/>
    <property type="evidence" value="ECO:0007669"/>
    <property type="project" value="InterPro"/>
</dbReference>
<dbReference type="Gene3D" id="3.40.50.720">
    <property type="entry name" value="NAD(P)-binding Rossmann-like Domain"/>
    <property type="match status" value="2"/>
</dbReference>
<feature type="active site" description="Proton donor" evidence="5">
    <location>
        <position position="268"/>
    </location>
</feature>
<dbReference type="RefSeq" id="WP_239644374.1">
    <property type="nucleotide sequence ID" value="NZ_JMSZ01000032.1"/>
</dbReference>
<dbReference type="InterPro" id="IPR036291">
    <property type="entry name" value="NAD(P)-bd_dom_sf"/>
</dbReference>
<keyword evidence="4 5" id="KW-0664">Pyridoxine biosynthesis</keyword>
<keyword evidence="3 5" id="KW-0520">NAD</keyword>
<dbReference type="PROSITE" id="PS00671">
    <property type="entry name" value="D_2_HYDROXYACID_DH_3"/>
    <property type="match status" value="1"/>
</dbReference>
<evidence type="ECO:0000259" key="8">
    <source>
        <dbReference type="Pfam" id="PF11890"/>
    </source>
</evidence>
<dbReference type="CDD" id="cd12158">
    <property type="entry name" value="ErythrP_dh"/>
    <property type="match status" value="1"/>
</dbReference>
<evidence type="ECO:0000259" key="7">
    <source>
        <dbReference type="Pfam" id="PF02826"/>
    </source>
</evidence>
<reference evidence="9 10" key="1">
    <citation type="journal article" date="2005" name="Int. J. Syst. Evol. Microbiol.">
        <title>Nitrincola lacisaponensis gen. nov., sp. nov., a novel alkaliphilic bacterium isolated from an alkaline, saline lake.</title>
        <authorList>
            <person name="Dimitriu P.A."/>
            <person name="Shukla S.K."/>
            <person name="Conradt J."/>
            <person name="Marquez M.C."/>
            <person name="Ventosa A."/>
            <person name="Maglia A."/>
            <person name="Peyton B.M."/>
            <person name="Pinkart H.C."/>
            <person name="Mormile M.R."/>
        </authorList>
    </citation>
    <scope>NUCLEOTIDE SEQUENCE [LARGE SCALE GENOMIC DNA]</scope>
    <source>
        <strain evidence="9 10">4CA</strain>
    </source>
</reference>
<dbReference type="PROSITE" id="PS00065">
    <property type="entry name" value="D_2_HYDROXYACID_DH_1"/>
    <property type="match status" value="1"/>
</dbReference>
<evidence type="ECO:0000313" key="10">
    <source>
        <dbReference type="Proteomes" id="UP000027318"/>
    </source>
</evidence>
<feature type="active site" evidence="5">
    <location>
        <position position="251"/>
    </location>
</feature>
<gene>
    <name evidence="5" type="primary">pdxB</name>
    <name evidence="9" type="ORF">ADINL_2193</name>
</gene>
<evidence type="ECO:0000256" key="1">
    <source>
        <dbReference type="ARBA" id="ARBA00022490"/>
    </source>
</evidence>
<dbReference type="SUPFAM" id="SSF51735">
    <property type="entry name" value="NAD(P)-binding Rossmann-fold domains"/>
    <property type="match status" value="1"/>
</dbReference>
<keyword evidence="10" id="KW-1185">Reference proteome</keyword>
<feature type="domain" description="Erythronate-4-phosphate dehydrogenase dimerisation" evidence="8">
    <location>
        <begin position="303"/>
        <end position="384"/>
    </location>
</feature>
<dbReference type="InterPro" id="IPR006140">
    <property type="entry name" value="D-isomer_DH_NAD-bd"/>
</dbReference>
<dbReference type="UniPathway" id="UPA00244">
    <property type="reaction ID" value="UER00310"/>
</dbReference>
<feature type="domain" description="D-isomer specific 2-hydroxyacid dehydrogenase catalytic" evidence="6">
    <location>
        <begin position="41"/>
        <end position="271"/>
    </location>
</feature>
<dbReference type="GO" id="GO:0030267">
    <property type="term" value="F:glyoxylate reductase (NADPH) activity"/>
    <property type="evidence" value="ECO:0007669"/>
    <property type="project" value="TreeGrafter"/>
</dbReference>
<dbReference type="InterPro" id="IPR038251">
    <property type="entry name" value="PdxB_dimer_sf"/>
</dbReference>
<keyword evidence="2 5" id="KW-0560">Oxidoreductase</keyword>
<dbReference type="GO" id="GO:0008615">
    <property type="term" value="P:pyridoxine biosynthetic process"/>
    <property type="evidence" value="ECO:0007669"/>
    <property type="project" value="UniProtKB-UniRule"/>
</dbReference>
<dbReference type="InterPro" id="IPR020921">
    <property type="entry name" value="Erythronate-4-P_DHase"/>
</dbReference>